<dbReference type="RefSeq" id="WP_064269565.1">
    <property type="nucleotide sequence ID" value="NZ_LXJZ01000186.1"/>
</dbReference>
<dbReference type="SUPFAM" id="SSF51004">
    <property type="entry name" value="C-terminal (heme d1) domain of cytochrome cd1-nitrite reductase"/>
    <property type="match status" value="1"/>
</dbReference>
<accession>A0A1A9NA21</accession>
<dbReference type="EMBL" id="LXJZ01000186">
    <property type="protein sequence ID" value="OAJ56516.1"/>
    <property type="molecule type" value="Genomic_DNA"/>
</dbReference>
<evidence type="ECO:0000313" key="2">
    <source>
        <dbReference type="EMBL" id="OAJ61596.1"/>
    </source>
</evidence>
<dbReference type="InterPro" id="IPR015943">
    <property type="entry name" value="WD40/YVTN_repeat-like_dom_sf"/>
</dbReference>
<comment type="caution">
    <text evidence="2">The sequence shown here is derived from an EMBL/GenBank/DDBJ whole genome shotgun (WGS) entry which is preliminary data.</text>
</comment>
<evidence type="ECO:0000313" key="1">
    <source>
        <dbReference type="EMBL" id="OAJ56516.1"/>
    </source>
</evidence>
<dbReference type="Proteomes" id="UP000077961">
    <property type="component" value="Unassembled WGS sequence"/>
</dbReference>
<dbReference type="AlphaFoldDB" id="A0A1A9NA21"/>
<organism evidence="2 4">
    <name type="scientific">Paraburkholderia ginsengiterrae</name>
    <dbReference type="NCBI Taxonomy" id="1462993"/>
    <lineage>
        <taxon>Bacteria</taxon>
        <taxon>Pseudomonadati</taxon>
        <taxon>Pseudomonadota</taxon>
        <taxon>Betaproteobacteria</taxon>
        <taxon>Burkholderiales</taxon>
        <taxon>Burkholderiaceae</taxon>
        <taxon>Paraburkholderia</taxon>
    </lineage>
</organism>
<name>A0A1A9NA21_9BURK</name>
<dbReference type="PANTHER" id="PTHR47197">
    <property type="entry name" value="PROTEIN NIRF"/>
    <property type="match status" value="1"/>
</dbReference>
<proteinExistence type="predicted"/>
<dbReference type="STRING" id="1462993.A6V36_33665"/>
<dbReference type="EMBL" id="LXKA01000209">
    <property type="protein sequence ID" value="OAJ61596.1"/>
    <property type="molecule type" value="Genomic_DNA"/>
</dbReference>
<dbReference type="PROSITE" id="PS51257">
    <property type="entry name" value="PROKAR_LIPOPROTEIN"/>
    <property type="match status" value="1"/>
</dbReference>
<dbReference type="InterPro" id="IPR051200">
    <property type="entry name" value="Host-pathogen_enzymatic-act"/>
</dbReference>
<dbReference type="Proteomes" id="UP000078116">
    <property type="component" value="Unassembled WGS sequence"/>
</dbReference>
<dbReference type="InterPro" id="IPR011048">
    <property type="entry name" value="Haem_d1_sf"/>
</dbReference>
<gene>
    <name evidence="1" type="ORF">A6V36_33665</name>
    <name evidence="2" type="ORF">A6V37_24930</name>
</gene>
<dbReference type="PANTHER" id="PTHR47197:SF3">
    <property type="entry name" value="DIHYDRO-HEME D1 DEHYDROGENASE"/>
    <property type="match status" value="1"/>
</dbReference>
<evidence type="ECO:0000313" key="3">
    <source>
        <dbReference type="Proteomes" id="UP000077961"/>
    </source>
</evidence>
<evidence type="ECO:0000313" key="4">
    <source>
        <dbReference type="Proteomes" id="UP000078116"/>
    </source>
</evidence>
<sequence>MKLGILNYLSLLVPVIGMTACGGGNDIHTTPHLITTIPVHTPGAGFLFDISYVDQNQGQYYLADVSNNAVDVVNVGSNQLTSQIKPGFAGFSGSADTAGPEGLVGIPNTNLLYVADVNSVKILNVSNGQLVKNIPVATSGLRTDSVCFDPDDNVIMATNPADSPPFATFISTVTQSVIATLKFPDSAGLEQCQYDKVTKNFLLNNDGTPANVHGEMDVISARSVVSGAPKASGAYALPACNPNGMALGPNNDVLVACIPDNGAPLISLIVDRTTGSILSTIPFGGADQVAYDVVTNRYFIPAFRNQKSGVAGAAASAVPTLGVVDASSRAVIAQLPMGTGAHSIAVHGASHQVYVPFAGSGSGPFSSNGIAVFSTQ</sequence>
<dbReference type="OrthoDB" id="9124170at2"/>
<protein>
    <submittedName>
        <fullName evidence="2">Uncharacterized protein</fullName>
    </submittedName>
</protein>
<reference evidence="3 4" key="1">
    <citation type="submission" date="2016-04" db="EMBL/GenBank/DDBJ databases">
        <title>Reclassification of Paraburkholderia panaciterrae (Farh et al. 2015) Dobritsa &amp; Samadpour 2016 as a later homotypic synonym of Paraburkholderia ginsengiterrae (Farh et al. 2015) Dobritsa &amp; Samadpour 2016.</title>
        <authorList>
            <person name="Dobritsa A.P."/>
            <person name="Kutumbaka K."/>
            <person name="Samadpour M."/>
        </authorList>
    </citation>
    <scope>NUCLEOTIDE SEQUENCE [LARGE SCALE GENOMIC DNA]</scope>
    <source>
        <strain evidence="2 4">DCY85</strain>
        <strain evidence="1 3">DCY85-1</strain>
    </source>
</reference>
<keyword evidence="3" id="KW-1185">Reference proteome</keyword>
<dbReference type="Gene3D" id="2.130.10.10">
    <property type="entry name" value="YVTN repeat-like/Quinoprotein amine dehydrogenase"/>
    <property type="match status" value="2"/>
</dbReference>